<dbReference type="Proteomes" id="UP000034600">
    <property type="component" value="Unassembled WGS sequence"/>
</dbReference>
<reference evidence="1 2" key="1">
    <citation type="journal article" date="2015" name="Nature">
        <title>rRNA introns, odd ribosomes, and small enigmatic genomes across a large radiation of phyla.</title>
        <authorList>
            <person name="Brown C.T."/>
            <person name="Hug L.A."/>
            <person name="Thomas B.C."/>
            <person name="Sharon I."/>
            <person name="Castelle C.J."/>
            <person name="Singh A."/>
            <person name="Wilkins M.J."/>
            <person name="Williams K.H."/>
            <person name="Banfield J.F."/>
        </authorList>
    </citation>
    <scope>NUCLEOTIDE SEQUENCE [LARGE SCALE GENOMIC DNA]</scope>
</reference>
<sequence>MGFDGDDESIVLDELGDVMFLSSFEYVYELLCEGVD</sequence>
<proteinExistence type="predicted"/>
<evidence type="ECO:0000313" key="2">
    <source>
        <dbReference type="Proteomes" id="UP000034600"/>
    </source>
</evidence>
<dbReference type="EMBL" id="LCPO01000031">
    <property type="protein sequence ID" value="KKU98210.1"/>
    <property type="molecule type" value="Genomic_DNA"/>
</dbReference>
<name>A0A0G1XV87_9BACT</name>
<organism evidence="1 2">
    <name type="scientific">Candidatus Jorgensenbacteria bacterium GW2011_GWC1_48_8</name>
    <dbReference type="NCBI Taxonomy" id="1618666"/>
    <lineage>
        <taxon>Bacteria</taxon>
        <taxon>Candidatus Joergenseniibacteriota</taxon>
    </lineage>
</organism>
<evidence type="ECO:0000313" key="1">
    <source>
        <dbReference type="EMBL" id="KKU98210.1"/>
    </source>
</evidence>
<gene>
    <name evidence="1" type="ORF">UY32_C0031G0002</name>
</gene>
<dbReference type="AlphaFoldDB" id="A0A0G1XV87"/>
<comment type="caution">
    <text evidence="1">The sequence shown here is derived from an EMBL/GenBank/DDBJ whole genome shotgun (WGS) entry which is preliminary data.</text>
</comment>
<protein>
    <submittedName>
        <fullName evidence="1">Uncharacterized protein</fullName>
    </submittedName>
</protein>
<accession>A0A0G1XV87</accession>